<feature type="non-terminal residue" evidence="1">
    <location>
        <position position="210"/>
    </location>
</feature>
<dbReference type="EMBL" id="CAJVQB010053351">
    <property type="protein sequence ID" value="CAG8836343.1"/>
    <property type="molecule type" value="Genomic_DNA"/>
</dbReference>
<evidence type="ECO:0000313" key="2">
    <source>
        <dbReference type="Proteomes" id="UP000789901"/>
    </source>
</evidence>
<name>A0ABN7WQ64_GIGMA</name>
<sequence length="210" mass="25719">MVQPIYISKEKWSSWCNMNTAICEYCSENDRIWLEKSDYCKSSMLKLYCYCIMCNKKKLIRKRVKKKKKDYEELKIREEISIFENYKIIAPLYLTIPNDKTSKVYFQLIDDTPIEFYEFYYDSNSYDANFIKAEYAKIISYSKSRFVKFQNVTSFNHYENTIEADKIEYIMYYPDGLFYWDYIEKRFYHESGTYIKYFILTNTYIFVDSK</sequence>
<keyword evidence="2" id="KW-1185">Reference proteome</keyword>
<comment type="caution">
    <text evidence="1">The sequence shown here is derived from an EMBL/GenBank/DDBJ whole genome shotgun (WGS) entry which is preliminary data.</text>
</comment>
<proteinExistence type="predicted"/>
<accession>A0ABN7WQ64</accession>
<protein>
    <submittedName>
        <fullName evidence="1">4911_t:CDS:1</fullName>
    </submittedName>
</protein>
<evidence type="ECO:0000313" key="1">
    <source>
        <dbReference type="EMBL" id="CAG8836343.1"/>
    </source>
</evidence>
<reference evidence="1 2" key="1">
    <citation type="submission" date="2021-06" db="EMBL/GenBank/DDBJ databases">
        <authorList>
            <person name="Kallberg Y."/>
            <person name="Tangrot J."/>
            <person name="Rosling A."/>
        </authorList>
    </citation>
    <scope>NUCLEOTIDE SEQUENCE [LARGE SCALE GENOMIC DNA]</scope>
    <source>
        <strain evidence="1 2">120-4 pot B 10/14</strain>
    </source>
</reference>
<gene>
    <name evidence="1" type="ORF">GMARGA_LOCUS32990</name>
</gene>
<organism evidence="1 2">
    <name type="scientific">Gigaspora margarita</name>
    <dbReference type="NCBI Taxonomy" id="4874"/>
    <lineage>
        <taxon>Eukaryota</taxon>
        <taxon>Fungi</taxon>
        <taxon>Fungi incertae sedis</taxon>
        <taxon>Mucoromycota</taxon>
        <taxon>Glomeromycotina</taxon>
        <taxon>Glomeromycetes</taxon>
        <taxon>Diversisporales</taxon>
        <taxon>Gigasporaceae</taxon>
        <taxon>Gigaspora</taxon>
    </lineage>
</organism>
<dbReference type="Proteomes" id="UP000789901">
    <property type="component" value="Unassembled WGS sequence"/>
</dbReference>